<gene>
    <name evidence="1" type="ORF">Tci_038961</name>
</gene>
<organism evidence="1">
    <name type="scientific">Tanacetum cinerariifolium</name>
    <name type="common">Dalmatian daisy</name>
    <name type="synonym">Chrysanthemum cinerariifolium</name>
    <dbReference type="NCBI Taxonomy" id="118510"/>
    <lineage>
        <taxon>Eukaryota</taxon>
        <taxon>Viridiplantae</taxon>
        <taxon>Streptophyta</taxon>
        <taxon>Embryophyta</taxon>
        <taxon>Tracheophyta</taxon>
        <taxon>Spermatophyta</taxon>
        <taxon>Magnoliopsida</taxon>
        <taxon>eudicotyledons</taxon>
        <taxon>Gunneridae</taxon>
        <taxon>Pentapetalae</taxon>
        <taxon>asterids</taxon>
        <taxon>campanulids</taxon>
        <taxon>Asterales</taxon>
        <taxon>Asteraceae</taxon>
        <taxon>Asteroideae</taxon>
        <taxon>Anthemideae</taxon>
        <taxon>Anthemidinae</taxon>
        <taxon>Tanacetum</taxon>
    </lineage>
</organism>
<accession>A0A6L2LYW4</accession>
<reference evidence="1" key="1">
    <citation type="journal article" date="2019" name="Sci. Rep.">
        <title>Draft genome of Tanacetum cinerariifolium, the natural source of mosquito coil.</title>
        <authorList>
            <person name="Yamashiro T."/>
            <person name="Shiraishi A."/>
            <person name="Satake H."/>
            <person name="Nakayama K."/>
        </authorList>
    </citation>
    <scope>NUCLEOTIDE SEQUENCE</scope>
</reference>
<dbReference type="EMBL" id="BKCJ010005481">
    <property type="protein sequence ID" value="GEU66983.1"/>
    <property type="molecule type" value="Genomic_DNA"/>
</dbReference>
<sequence length="134" mass="15448">MRKQLEPGEDPEGLRGISNFTGRIKGMHIFVGNFTYVSDFMTVEDISSIIDPKLSQVVLGKPFVEVSMTHDLSIRLVKFTIEDNEIAYKMPHKIEQYNSISDLEKRAHKISLLLEQGGQEKRSRLRNEKDIWVL</sequence>
<evidence type="ECO:0000313" key="1">
    <source>
        <dbReference type="EMBL" id="GEU66983.1"/>
    </source>
</evidence>
<comment type="caution">
    <text evidence="1">The sequence shown here is derived from an EMBL/GenBank/DDBJ whole genome shotgun (WGS) entry which is preliminary data.</text>
</comment>
<protein>
    <submittedName>
        <fullName evidence="1">Retrotransposon Orf1</fullName>
    </submittedName>
</protein>
<proteinExistence type="predicted"/>
<name>A0A6L2LYW4_TANCI</name>
<dbReference type="AlphaFoldDB" id="A0A6L2LYW4"/>